<dbReference type="Gene3D" id="1.25.10.10">
    <property type="entry name" value="Leucine-rich Repeat Variant"/>
    <property type="match status" value="1"/>
</dbReference>
<dbReference type="InterPro" id="IPR039874">
    <property type="entry name" value="WAPL"/>
</dbReference>
<name>A0A1I7ZI56_9BILA</name>
<dbReference type="Pfam" id="PF07814">
    <property type="entry name" value="WAPL"/>
    <property type="match status" value="1"/>
</dbReference>
<dbReference type="PANTHER" id="PTHR22100:SF13">
    <property type="entry name" value="WINGS APART-LIKE PROTEIN HOMOLOG"/>
    <property type="match status" value="1"/>
</dbReference>
<feature type="region of interest" description="Disordered" evidence="2">
    <location>
        <begin position="24"/>
        <end position="126"/>
    </location>
</feature>
<dbReference type="InterPro" id="IPR022771">
    <property type="entry name" value="WAPL_C"/>
</dbReference>
<reference evidence="5" key="1">
    <citation type="submission" date="2016-11" db="UniProtKB">
        <authorList>
            <consortium name="WormBaseParasite"/>
        </authorList>
    </citation>
    <scope>IDENTIFICATION</scope>
</reference>
<comment type="similarity">
    <text evidence="1">Belongs to the WAPL family.</text>
</comment>
<evidence type="ECO:0000313" key="5">
    <source>
        <dbReference type="WBParaSite" id="L893_g26535.t1"/>
    </source>
</evidence>
<proteinExistence type="inferred from homology"/>
<dbReference type="InterPro" id="IPR011989">
    <property type="entry name" value="ARM-like"/>
</dbReference>
<feature type="compositionally biased region" description="Basic and acidic residues" evidence="2">
    <location>
        <begin position="184"/>
        <end position="204"/>
    </location>
</feature>
<dbReference type="PROSITE" id="PS51271">
    <property type="entry name" value="WAPL"/>
    <property type="match status" value="1"/>
</dbReference>
<keyword evidence="4" id="KW-1185">Reference proteome</keyword>
<dbReference type="SUPFAM" id="SSF48371">
    <property type="entry name" value="ARM repeat"/>
    <property type="match status" value="1"/>
</dbReference>
<dbReference type="WBParaSite" id="L893_g26535.t1">
    <property type="protein sequence ID" value="L893_g26535.t1"/>
    <property type="gene ID" value="L893_g26535"/>
</dbReference>
<dbReference type="AlphaFoldDB" id="A0A1I7ZI56"/>
<dbReference type="PANTHER" id="PTHR22100">
    <property type="entry name" value="WINGS APART-LIKE PROTEIN HOMOLOG"/>
    <property type="match status" value="1"/>
</dbReference>
<feature type="compositionally biased region" description="Polar residues" evidence="2">
    <location>
        <begin position="149"/>
        <end position="163"/>
    </location>
</feature>
<sequence>MSYNINKGKTKDKASSLFDIAFKNKPKAPLPDKSEGNSVHTSYPTSRVSVAAVSTPQSSSQASTSVFDFIGNDEEVAPPKSDITTVSKQKRSAQAMEVDEFQEDAPALKLQKDASHSTSTKRSMEKLCIDDASKNQIAKKWKNDDGGSVPSTSAETEPQTKNVFFTKKNRPPAIYHHAWTSGDKSPRDTPKPRVVRRSNEHTEPPPKFIVLDGRGKIRFSVPVDRATPVQKIRNVRDPSQCLQSGEHDDHKKTLDYFMEILVDNTSNTRVKALCMVQLTRQCSSVGFRQFLRSRNAFNQIMTLPTTQVRESSSFNVSLAGFIFMMTREQGLIPFYGKTVSSVASLLKTIPTPTDDPDLECCNDIHKRIDAILQDGDTSSANKDSLLEILRVKGVDTQILLLDSLATMATWKVDPLRGAVFPKDDLVSHGCLQFITEQMRHFVDRIVNEPHCWRTHVFPYILAYLERSLRIIEFATEFHKRNQSFMISHRSGLVINVCAKFFKFCLSFFSYSRAADDDPALQEFRDYDIHVLNCLEACCRALVNLTHENEMCAGKLGGTGDFLKTAVQLFVFVLPKYAAKSYDLRLLLCSLLINLVEKCKENGSAMSKLVVTFFIKGEEEEYACLDGFTKLFLFHEGNARTIDEALDRDLVDVNEEEDENEQSDGRLKRPHEMTEAEMLKTVQDAMNKATLHMEDSVCASYVALLLGCLLQHDRDSAESVRAQMPGSTFAATIDQLTRFFEFMKEASKGCDSGSVFKIIKVFQKYDEE</sequence>
<feature type="region of interest" description="Disordered" evidence="2">
    <location>
        <begin position="139"/>
        <end position="208"/>
    </location>
</feature>
<evidence type="ECO:0000256" key="2">
    <source>
        <dbReference type="SAM" id="MobiDB-lite"/>
    </source>
</evidence>
<evidence type="ECO:0000313" key="4">
    <source>
        <dbReference type="Proteomes" id="UP000095287"/>
    </source>
</evidence>
<evidence type="ECO:0000259" key="3">
    <source>
        <dbReference type="PROSITE" id="PS51271"/>
    </source>
</evidence>
<dbReference type="Proteomes" id="UP000095287">
    <property type="component" value="Unplaced"/>
</dbReference>
<protein>
    <submittedName>
        <fullName evidence="5">WAPL domain-containing protein</fullName>
    </submittedName>
</protein>
<dbReference type="InterPro" id="IPR012502">
    <property type="entry name" value="WAPL_dom"/>
</dbReference>
<dbReference type="InterPro" id="IPR016024">
    <property type="entry name" value="ARM-type_fold"/>
</dbReference>
<organism evidence="4 5">
    <name type="scientific">Steinernema glaseri</name>
    <dbReference type="NCBI Taxonomy" id="37863"/>
    <lineage>
        <taxon>Eukaryota</taxon>
        <taxon>Metazoa</taxon>
        <taxon>Ecdysozoa</taxon>
        <taxon>Nematoda</taxon>
        <taxon>Chromadorea</taxon>
        <taxon>Rhabditida</taxon>
        <taxon>Tylenchina</taxon>
        <taxon>Panagrolaimomorpha</taxon>
        <taxon>Strongyloidoidea</taxon>
        <taxon>Steinernematidae</taxon>
        <taxon>Steinernema</taxon>
    </lineage>
</organism>
<accession>A0A1I7ZI56</accession>
<evidence type="ECO:0000256" key="1">
    <source>
        <dbReference type="ARBA" id="ARBA00006854"/>
    </source>
</evidence>
<feature type="compositionally biased region" description="Polar residues" evidence="2">
    <location>
        <begin position="36"/>
        <end position="47"/>
    </location>
</feature>
<feature type="domain" description="WAPL" evidence="3">
    <location>
        <begin position="222"/>
        <end position="745"/>
    </location>
</feature>
<feature type="compositionally biased region" description="Low complexity" evidence="2">
    <location>
        <begin position="48"/>
        <end position="66"/>
    </location>
</feature>